<evidence type="ECO:0000256" key="8">
    <source>
        <dbReference type="ARBA" id="ARBA00022859"/>
    </source>
</evidence>
<dbReference type="GO" id="GO:0045071">
    <property type="term" value="P:negative regulation of viral genome replication"/>
    <property type="evidence" value="ECO:0007669"/>
    <property type="project" value="TreeGrafter"/>
</dbReference>
<dbReference type="CDD" id="cd05400">
    <property type="entry name" value="NT_2-5OAS_ClassI-CCAase"/>
    <property type="match status" value="1"/>
</dbReference>
<dbReference type="FunFam" id="3.30.460.10:FF:000007">
    <property type="entry name" value="2'-5'-oligoadenylate synthetase 1"/>
    <property type="match status" value="1"/>
</dbReference>
<dbReference type="EC" id="2.7.7.84" evidence="5"/>
<name>G3WNF2_SARHA</name>
<dbReference type="Gene3D" id="3.30.460.10">
    <property type="entry name" value="Beta Polymerase, domain 2"/>
    <property type="match status" value="1"/>
</dbReference>
<evidence type="ECO:0000256" key="7">
    <source>
        <dbReference type="ARBA" id="ARBA00022588"/>
    </source>
</evidence>
<feature type="domain" description="Ubiquitin-like" evidence="11">
    <location>
        <begin position="439"/>
        <end position="507"/>
    </location>
</feature>
<evidence type="ECO:0000256" key="6">
    <source>
        <dbReference type="ARBA" id="ARBA00022490"/>
    </source>
</evidence>
<dbReference type="PANTHER" id="PTHR11258">
    <property type="entry name" value="2-5 OLIGOADENYLATE SYNTHETASE"/>
    <property type="match status" value="1"/>
</dbReference>
<dbReference type="OrthoDB" id="1885901at2759"/>
<comment type="subcellular location">
    <subcellularLocation>
        <location evidence="3">Cytoplasm</location>
    </subcellularLocation>
</comment>
<dbReference type="GeneID" id="100916177"/>
<dbReference type="InterPro" id="IPR006116">
    <property type="entry name" value="NT_2-5OAS_ClassI-CCAase"/>
</dbReference>
<evidence type="ECO:0000256" key="4">
    <source>
        <dbReference type="ARBA" id="ARBA00009526"/>
    </source>
</evidence>
<dbReference type="Gene3D" id="1.10.1410.20">
    <property type="entry name" value="2'-5'-oligoadenylate synthetase 1, domain 2"/>
    <property type="match status" value="1"/>
</dbReference>
<dbReference type="OMA" id="RDYEDIC"/>
<dbReference type="FunFam" id="1.10.1410.20:FF:000001">
    <property type="entry name" value="2'-5'-oligoadenylate synthetase 1"/>
    <property type="match status" value="1"/>
</dbReference>
<evidence type="ECO:0000256" key="3">
    <source>
        <dbReference type="ARBA" id="ARBA00004496"/>
    </source>
</evidence>
<dbReference type="GO" id="GO:0051607">
    <property type="term" value="P:defense response to virus"/>
    <property type="evidence" value="ECO:0007669"/>
    <property type="project" value="UniProtKB-KW"/>
</dbReference>
<dbReference type="PROSITE" id="PS50053">
    <property type="entry name" value="UBIQUITIN_2"/>
    <property type="match status" value="1"/>
</dbReference>
<dbReference type="InParanoid" id="G3WNF2"/>
<dbReference type="Gene3D" id="3.10.20.90">
    <property type="entry name" value="Phosphatidylinositol 3-kinase Catalytic Subunit, Chain A, domain 1"/>
    <property type="match status" value="1"/>
</dbReference>
<evidence type="ECO:0000313" key="13">
    <source>
        <dbReference type="Proteomes" id="UP000007648"/>
    </source>
</evidence>
<dbReference type="GO" id="GO:0045087">
    <property type="term" value="P:innate immune response"/>
    <property type="evidence" value="ECO:0007669"/>
    <property type="project" value="UniProtKB-KW"/>
</dbReference>
<comment type="cofactor">
    <cofactor evidence="2">
        <name>Mg(2+)</name>
        <dbReference type="ChEBI" id="CHEBI:18420"/>
    </cofactor>
</comment>
<dbReference type="Pfam" id="PF10421">
    <property type="entry name" value="OAS1_C"/>
    <property type="match status" value="1"/>
</dbReference>
<dbReference type="Proteomes" id="UP000007648">
    <property type="component" value="Unassembled WGS sequence"/>
</dbReference>
<evidence type="ECO:0000256" key="5">
    <source>
        <dbReference type="ARBA" id="ARBA00012577"/>
    </source>
</evidence>
<dbReference type="InterPro" id="IPR043518">
    <property type="entry name" value="2-5OAS_N_CS"/>
</dbReference>
<comment type="catalytic activity">
    <reaction evidence="1">
        <text>3 ATP = 5'-triphosphoadenylyl-(2'-&gt;5')-adenylyl-(2'-&gt;5')-adenosine + 2 diphosphate</text>
        <dbReference type="Rhea" id="RHEA:34407"/>
        <dbReference type="ChEBI" id="CHEBI:30616"/>
        <dbReference type="ChEBI" id="CHEBI:33019"/>
        <dbReference type="ChEBI" id="CHEBI:67143"/>
        <dbReference type="EC" id="2.7.7.84"/>
    </reaction>
</comment>
<dbReference type="SUPFAM" id="SSF81301">
    <property type="entry name" value="Nucleotidyltransferase"/>
    <property type="match status" value="1"/>
</dbReference>
<keyword evidence="13" id="KW-1185">Reference proteome</keyword>
<evidence type="ECO:0000256" key="1">
    <source>
        <dbReference type="ARBA" id="ARBA00001112"/>
    </source>
</evidence>
<evidence type="ECO:0000259" key="11">
    <source>
        <dbReference type="PROSITE" id="PS50053"/>
    </source>
</evidence>
<reference evidence="12" key="2">
    <citation type="submission" date="2025-08" db="UniProtKB">
        <authorList>
            <consortium name="Ensembl"/>
        </authorList>
    </citation>
    <scope>IDENTIFICATION</scope>
</reference>
<keyword evidence="8" id="KW-0391">Immunity</keyword>
<dbReference type="PROSITE" id="PS50152">
    <property type="entry name" value="25A_SYNTH_3"/>
    <property type="match status" value="1"/>
</dbReference>
<dbReference type="CDD" id="cd16103">
    <property type="entry name" value="Ubl2_OASL"/>
    <property type="match status" value="1"/>
</dbReference>
<keyword evidence="6" id="KW-0963">Cytoplasm</keyword>
<reference evidence="12 13" key="1">
    <citation type="journal article" date="2011" name="Proc. Natl. Acad. Sci. U.S.A.">
        <title>Genetic diversity and population structure of the endangered marsupial Sarcophilus harrisii (Tasmanian devil).</title>
        <authorList>
            <person name="Miller W."/>
            <person name="Hayes V.M."/>
            <person name="Ratan A."/>
            <person name="Petersen D.C."/>
            <person name="Wittekindt N.E."/>
            <person name="Miller J."/>
            <person name="Walenz B."/>
            <person name="Knight J."/>
            <person name="Qi J."/>
            <person name="Zhao F."/>
            <person name="Wang Q."/>
            <person name="Bedoya-Reina O.C."/>
            <person name="Katiyar N."/>
            <person name="Tomsho L.P."/>
            <person name="Kasson L.M."/>
            <person name="Hardie R.A."/>
            <person name="Woodbridge P."/>
            <person name="Tindall E.A."/>
            <person name="Bertelsen M.F."/>
            <person name="Dixon D."/>
            <person name="Pyecroft S."/>
            <person name="Helgen K.M."/>
            <person name="Lesk A.M."/>
            <person name="Pringle T.H."/>
            <person name="Patterson N."/>
            <person name="Zhang Y."/>
            <person name="Kreiss A."/>
            <person name="Woods G.M."/>
            <person name="Jones M.E."/>
            <person name="Schuster S.C."/>
        </authorList>
    </citation>
    <scope>NUCLEOTIDE SEQUENCE [LARGE SCALE GENOMIC DNA]</scope>
</reference>
<dbReference type="PROSITE" id="PS00833">
    <property type="entry name" value="25A_SYNTH_2"/>
    <property type="match status" value="1"/>
</dbReference>
<evidence type="ECO:0000313" key="12">
    <source>
        <dbReference type="Ensembl" id="ENSSHAP00000016957.1"/>
    </source>
</evidence>
<dbReference type="SUPFAM" id="SSF81631">
    <property type="entry name" value="PAP/OAS1 substrate-binding domain"/>
    <property type="match status" value="1"/>
</dbReference>
<dbReference type="AlphaFoldDB" id="G3WNF2"/>
<dbReference type="GO" id="GO:0003725">
    <property type="term" value="F:double-stranded RNA binding"/>
    <property type="evidence" value="ECO:0007669"/>
    <property type="project" value="TreeGrafter"/>
</dbReference>
<reference evidence="12" key="3">
    <citation type="submission" date="2025-09" db="UniProtKB">
        <authorList>
            <consortium name="Ensembl"/>
        </authorList>
    </citation>
    <scope>IDENTIFICATION</scope>
</reference>
<dbReference type="InterPro" id="IPR002934">
    <property type="entry name" value="Polymerase_NTP_transf_dom"/>
</dbReference>
<proteinExistence type="inferred from homology"/>
<protein>
    <recommendedName>
        <fullName evidence="5">2'-5' oligoadenylate synthase</fullName>
        <ecNumber evidence="5">2.7.7.84</ecNumber>
    </recommendedName>
</protein>
<dbReference type="Ensembl" id="ENSSHAT00000017099.2">
    <property type="protein sequence ID" value="ENSSHAP00000016957.1"/>
    <property type="gene ID" value="ENSSHAG00000030021.1"/>
</dbReference>
<dbReference type="FunFam" id="3.10.20.90:FF:000205">
    <property type="entry name" value="2'-5'-oligoadenylate synthase-like protein 2"/>
    <property type="match status" value="1"/>
</dbReference>
<dbReference type="KEGG" id="shr:100916177"/>
<dbReference type="GO" id="GO:0016020">
    <property type="term" value="C:membrane"/>
    <property type="evidence" value="ECO:0007669"/>
    <property type="project" value="TreeGrafter"/>
</dbReference>
<dbReference type="Pfam" id="PF01909">
    <property type="entry name" value="NTP_transf_2"/>
    <property type="match status" value="1"/>
</dbReference>
<dbReference type="SMART" id="SM00213">
    <property type="entry name" value="UBQ"/>
    <property type="match status" value="2"/>
</dbReference>
<dbReference type="GO" id="GO:0001730">
    <property type="term" value="F:2'-5'-oligoadenylate synthetase activity"/>
    <property type="evidence" value="ECO:0007669"/>
    <property type="project" value="UniProtKB-EC"/>
</dbReference>
<keyword evidence="9" id="KW-0694">RNA-binding</keyword>
<comment type="similarity">
    <text evidence="4">Belongs to the 2-5A synthase family.</text>
</comment>
<dbReference type="RefSeq" id="XP_023352840.1">
    <property type="nucleotide sequence ID" value="XM_023497072.2"/>
</dbReference>
<dbReference type="InterPro" id="IPR018952">
    <property type="entry name" value="2-5-oligoAdlate_synth_1_dom2/C"/>
</dbReference>
<dbReference type="PROSITE" id="PS00832">
    <property type="entry name" value="25A_SYNTH_1"/>
    <property type="match status" value="1"/>
</dbReference>
<dbReference type="GO" id="GO:0005654">
    <property type="term" value="C:nucleoplasm"/>
    <property type="evidence" value="ECO:0007669"/>
    <property type="project" value="TreeGrafter"/>
</dbReference>
<evidence type="ECO:0000256" key="2">
    <source>
        <dbReference type="ARBA" id="ARBA00001946"/>
    </source>
</evidence>
<dbReference type="Pfam" id="PF00240">
    <property type="entry name" value="ubiquitin"/>
    <property type="match status" value="1"/>
</dbReference>
<keyword evidence="7" id="KW-0399">Innate immunity</keyword>
<sequence length="510" mass="59485">MATYSDLYQTPAQRLDAFVAQKLQPDVEWKKEIKDVVKRVEEFLRERCFHTPIFLDREVKVKRVVKGGSFGKGTALNHGSDVDLVIFLSCFSSFQEQMKLRGDIITHMEERLTRCQKSLAFDVQSITTARTWRRGAGPRSLSFYIQARRSSKRIKVNVLPAFDAMGNLARNEKPSPEVYENLIKSRSKPGEFSSSLSELQRKFFKHLPVKVKNLLRLVKHWYIKKVKAKCPGVFLPPKYALELLTIYAWEMGTQRAEYFRTEEGFITVMMLLQDYENICIYWTTNYNFGNAIVRDFVKNKLKKNRPIILDPADPTNNVGEGRRWDVLAQEAAHCLKQDCCYDENDEEIQSWDVQGARNVKVILRQSGWKDWTLWMNPYDLIRRMKAKIRQELKLTGQLRLSFQDPSGERQLLRGRDTLAQYGIFYQIVVYLLETFWPEIQIFVKGPNNHSKIYAVDPDDYIQDLKEKIEEAGGFPVESQLLEFQGQRLSDYKTLRNYGIQDSDTIVMSNC</sequence>
<organism evidence="12 13">
    <name type="scientific">Sarcophilus harrisii</name>
    <name type="common">Tasmanian devil</name>
    <name type="synonym">Sarcophilus laniarius</name>
    <dbReference type="NCBI Taxonomy" id="9305"/>
    <lineage>
        <taxon>Eukaryota</taxon>
        <taxon>Metazoa</taxon>
        <taxon>Chordata</taxon>
        <taxon>Craniata</taxon>
        <taxon>Vertebrata</taxon>
        <taxon>Euteleostomi</taxon>
        <taxon>Mammalia</taxon>
        <taxon>Metatheria</taxon>
        <taxon>Dasyuromorphia</taxon>
        <taxon>Dasyuridae</taxon>
        <taxon>Sarcophilus</taxon>
    </lineage>
</organism>
<dbReference type="InterPro" id="IPR029071">
    <property type="entry name" value="Ubiquitin-like_domsf"/>
</dbReference>
<dbReference type="InterPro" id="IPR043519">
    <property type="entry name" value="NT_sf"/>
</dbReference>
<dbReference type="InterPro" id="IPR006117">
    <property type="entry name" value="2-5OAS_C_CS"/>
</dbReference>
<accession>G3WNF2</accession>
<gene>
    <name evidence="12" type="primary">LOC100916177</name>
</gene>
<dbReference type="HOGENOM" id="CLU_040930_1_0_1"/>
<dbReference type="GO" id="GO:0005829">
    <property type="term" value="C:cytosol"/>
    <property type="evidence" value="ECO:0007669"/>
    <property type="project" value="TreeGrafter"/>
</dbReference>
<dbReference type="PANTHER" id="PTHR11258:SF16">
    <property type="entry name" value="2'-5'-OLIGOADENYLATE SYNTHASE-LIKE PROTEIN"/>
    <property type="match status" value="1"/>
</dbReference>
<dbReference type="SUPFAM" id="SSF54236">
    <property type="entry name" value="Ubiquitin-like"/>
    <property type="match status" value="2"/>
</dbReference>
<dbReference type="FunCoup" id="G3WNF2">
    <property type="interactions" value="508"/>
</dbReference>
<keyword evidence="10" id="KW-0051">Antiviral defense</keyword>
<evidence type="ECO:0000256" key="10">
    <source>
        <dbReference type="ARBA" id="ARBA00023118"/>
    </source>
</evidence>
<dbReference type="CDD" id="cd01811">
    <property type="entry name" value="Ubl1_OASL"/>
    <property type="match status" value="1"/>
</dbReference>
<dbReference type="GeneTree" id="ENSGT00510000046406"/>
<evidence type="ECO:0000256" key="9">
    <source>
        <dbReference type="ARBA" id="ARBA00022884"/>
    </source>
</evidence>
<dbReference type="InterPro" id="IPR000626">
    <property type="entry name" value="Ubiquitin-like_dom"/>
</dbReference>